<dbReference type="SUPFAM" id="SSF54523">
    <property type="entry name" value="Pili subunits"/>
    <property type="match status" value="1"/>
</dbReference>
<comment type="caution">
    <text evidence="3">The sequence shown here is derived from an EMBL/GenBank/DDBJ whole genome shotgun (WGS) entry which is preliminary data.</text>
</comment>
<name>A0A2U1AEF5_9BACT</name>
<keyword evidence="1" id="KW-0488">Methylation</keyword>
<evidence type="ECO:0000256" key="1">
    <source>
        <dbReference type="ARBA" id="ARBA00022481"/>
    </source>
</evidence>
<dbReference type="AlphaFoldDB" id="A0A2U1AEF5"/>
<organism evidence="3 4">
    <name type="scientific">Victivallis vadensis</name>
    <dbReference type="NCBI Taxonomy" id="172901"/>
    <lineage>
        <taxon>Bacteria</taxon>
        <taxon>Pseudomonadati</taxon>
        <taxon>Lentisphaerota</taxon>
        <taxon>Lentisphaeria</taxon>
        <taxon>Victivallales</taxon>
        <taxon>Victivallaceae</taxon>
        <taxon>Victivallis</taxon>
    </lineage>
</organism>
<evidence type="ECO:0000313" key="3">
    <source>
        <dbReference type="EMBL" id="PVY34800.1"/>
    </source>
</evidence>
<dbReference type="EMBL" id="QEKH01000046">
    <property type="protein sequence ID" value="PVY34800.1"/>
    <property type="molecule type" value="Genomic_DNA"/>
</dbReference>
<dbReference type="GO" id="GO:0015627">
    <property type="term" value="C:type II protein secretion system complex"/>
    <property type="evidence" value="ECO:0007669"/>
    <property type="project" value="InterPro"/>
</dbReference>
<dbReference type="OrthoDB" id="242858at2"/>
<accession>A0A2U1AEF5</accession>
<dbReference type="Proteomes" id="UP000245959">
    <property type="component" value="Unassembled WGS sequence"/>
</dbReference>
<reference evidence="3 4" key="1">
    <citation type="submission" date="2018-04" db="EMBL/GenBank/DDBJ databases">
        <title>Genomic Encyclopedia of Type Strains, Phase IV (KMG-IV): sequencing the most valuable type-strain genomes for metagenomic binning, comparative biology and taxonomic classification.</title>
        <authorList>
            <person name="Goeker M."/>
        </authorList>
    </citation>
    <scope>NUCLEOTIDE SEQUENCE [LARGE SCALE GENOMIC DNA]</scope>
    <source>
        <strain evidence="3 4">DSM 14823</strain>
    </source>
</reference>
<dbReference type="GO" id="GO:0015628">
    <property type="term" value="P:protein secretion by the type II secretion system"/>
    <property type="evidence" value="ECO:0007669"/>
    <property type="project" value="InterPro"/>
</dbReference>
<dbReference type="Gene3D" id="3.30.700.10">
    <property type="entry name" value="Glycoprotein, Type 4 Pilin"/>
    <property type="match status" value="1"/>
</dbReference>
<dbReference type="NCBIfam" id="TIGR02532">
    <property type="entry name" value="IV_pilin_GFxxxE"/>
    <property type="match status" value="1"/>
</dbReference>
<gene>
    <name evidence="3" type="ORF">C8D82_14622</name>
</gene>
<dbReference type="Pfam" id="PF07596">
    <property type="entry name" value="SBP_bac_10"/>
    <property type="match status" value="1"/>
</dbReference>
<dbReference type="RefSeq" id="WP_116885835.1">
    <property type="nucleotide sequence ID" value="NZ_CABMMC010000148.1"/>
</dbReference>
<dbReference type="PANTHER" id="PTHR30093">
    <property type="entry name" value="GENERAL SECRETION PATHWAY PROTEIN G"/>
    <property type="match status" value="1"/>
</dbReference>
<sequence>MKKSIPFTLIELLVVIAIIAVLAGMLLPALNKARAAARTIKCINNVKQIGSGVIMYTNDNHDQLPKTGNGGASTPWCLWDVENVGLGRVSIYIGGPSWCQYKPAEGDLRSKLFACPFLPTPGEGWTHTSKERCDYFYMRDSRSGPVCTAFGYTGLGKPMSKLSRQMLIICSGGTTLMNIAPEVFDSFLVHPNWEAPLFRADGSAQKVRAADYENGRGDDGMAKIDEL</sequence>
<proteinExistence type="predicted"/>
<dbReference type="PANTHER" id="PTHR30093:SF2">
    <property type="entry name" value="TYPE II SECRETION SYSTEM PROTEIN H"/>
    <property type="match status" value="1"/>
</dbReference>
<dbReference type="InterPro" id="IPR012902">
    <property type="entry name" value="N_methyl_site"/>
</dbReference>
<evidence type="ECO:0000259" key="2">
    <source>
        <dbReference type="Pfam" id="PF07596"/>
    </source>
</evidence>
<dbReference type="PRINTS" id="PR00813">
    <property type="entry name" value="BCTERIALGSPG"/>
</dbReference>
<dbReference type="InterPro" id="IPR000983">
    <property type="entry name" value="Bac_GSPG_pilin"/>
</dbReference>
<protein>
    <submittedName>
        <fullName evidence="3">Prepilin-type N-terminal cleavage/methylation domain-containing protein</fullName>
    </submittedName>
</protein>
<feature type="domain" description="DUF1559" evidence="2">
    <location>
        <begin position="32"/>
        <end position="72"/>
    </location>
</feature>
<dbReference type="InterPro" id="IPR045584">
    <property type="entry name" value="Pilin-like"/>
</dbReference>
<dbReference type="InterPro" id="IPR011453">
    <property type="entry name" value="DUF1559"/>
</dbReference>
<evidence type="ECO:0000313" key="4">
    <source>
        <dbReference type="Proteomes" id="UP000245959"/>
    </source>
</evidence>
<keyword evidence="4" id="KW-1185">Reference proteome</keyword>
<dbReference type="GeneID" id="78297097"/>